<dbReference type="EMBL" id="QRBF01000001">
    <property type="protein sequence ID" value="RDS85942.1"/>
    <property type="molecule type" value="Genomic_DNA"/>
</dbReference>
<accession>A0A370XCA6</accession>
<dbReference type="RefSeq" id="WP_115476193.1">
    <property type="nucleotide sequence ID" value="NZ_QRBF01000001.1"/>
</dbReference>
<keyword evidence="5" id="KW-1185">Reference proteome</keyword>
<evidence type="ECO:0000256" key="1">
    <source>
        <dbReference type="ARBA" id="ARBA00022737"/>
    </source>
</evidence>
<organism evidence="4 5">
    <name type="scientific">Dyella psychrodurans</name>
    <dbReference type="NCBI Taxonomy" id="1927960"/>
    <lineage>
        <taxon>Bacteria</taxon>
        <taxon>Pseudomonadati</taxon>
        <taxon>Pseudomonadota</taxon>
        <taxon>Gammaproteobacteria</taxon>
        <taxon>Lysobacterales</taxon>
        <taxon>Rhodanobacteraceae</taxon>
        <taxon>Dyella</taxon>
    </lineage>
</organism>
<gene>
    <name evidence="4" type="ORF">DWU99_01290</name>
</gene>
<dbReference type="SUPFAM" id="SSF48403">
    <property type="entry name" value="Ankyrin repeat"/>
    <property type="match status" value="1"/>
</dbReference>
<dbReference type="OrthoDB" id="7172369at2"/>
<reference evidence="4 5" key="1">
    <citation type="submission" date="2018-07" db="EMBL/GenBank/DDBJ databases">
        <title>Dyella monticola sp. nov. and Dyella psychrodurans sp. nov. isolated from monsoon evergreen broad-leaved forest soil of Dinghu Mountain, China.</title>
        <authorList>
            <person name="Gao Z."/>
            <person name="Qiu L."/>
        </authorList>
    </citation>
    <scope>NUCLEOTIDE SEQUENCE [LARGE SCALE GENOMIC DNA]</scope>
    <source>
        <strain evidence="4 5">4MSK11</strain>
    </source>
</reference>
<proteinExistence type="predicted"/>
<protein>
    <submittedName>
        <fullName evidence="4">Ankyrin repeat domain-containing protein</fullName>
    </submittedName>
</protein>
<comment type="caution">
    <text evidence="4">The sequence shown here is derived from an EMBL/GenBank/DDBJ whole genome shotgun (WGS) entry which is preliminary data.</text>
</comment>
<evidence type="ECO:0000313" key="5">
    <source>
        <dbReference type="Proteomes" id="UP000255334"/>
    </source>
</evidence>
<dbReference type="PANTHER" id="PTHR24134:SF9">
    <property type="entry name" value="ANKYRIN REPEAT AND SOCS BOX PROTEIN 8"/>
    <property type="match status" value="1"/>
</dbReference>
<evidence type="ECO:0000256" key="2">
    <source>
        <dbReference type="ARBA" id="ARBA00023043"/>
    </source>
</evidence>
<dbReference type="InterPro" id="IPR036770">
    <property type="entry name" value="Ankyrin_rpt-contain_sf"/>
</dbReference>
<evidence type="ECO:0000256" key="3">
    <source>
        <dbReference type="SAM" id="MobiDB-lite"/>
    </source>
</evidence>
<sequence>MPRPYQPPYDIHHWNTPNFEPLFHRAAASNRVTLFGVTSPEEIVRLIRAGADPNARDGEGRTPIFYARTVAIAKALLAGGASLDVQDARGKTPIFVTPGGPDVIDFLCDGGCEPDAQDDHGDTLAHLTVDPNVIATLLGQGADFTLRNAAGQDPLETQTARRDALDDNNADDDPLPVGGGAIDDQPIAPPVRIASDVGGGAASNQRNQKPQSQGGAGGGQNGKQRERDDAARIVEMISEIVDTIGAIMQCVVAMI</sequence>
<dbReference type="Proteomes" id="UP000255334">
    <property type="component" value="Unassembled WGS sequence"/>
</dbReference>
<keyword evidence="2" id="KW-0040">ANK repeat</keyword>
<name>A0A370XCA6_9GAMM</name>
<evidence type="ECO:0000313" key="4">
    <source>
        <dbReference type="EMBL" id="RDS85942.1"/>
    </source>
</evidence>
<dbReference type="AlphaFoldDB" id="A0A370XCA6"/>
<keyword evidence="1" id="KW-0677">Repeat</keyword>
<dbReference type="PANTHER" id="PTHR24134">
    <property type="entry name" value="ANKYRIN REPEAT-CONTAINING PROTEIN DDB_G0279043"/>
    <property type="match status" value="1"/>
</dbReference>
<dbReference type="Gene3D" id="1.25.40.20">
    <property type="entry name" value="Ankyrin repeat-containing domain"/>
    <property type="match status" value="1"/>
</dbReference>
<feature type="region of interest" description="Disordered" evidence="3">
    <location>
        <begin position="161"/>
        <end position="227"/>
    </location>
</feature>